<feature type="signal peptide" evidence="1">
    <location>
        <begin position="1"/>
        <end position="23"/>
    </location>
</feature>
<accession>A0A3N0V3F6</accession>
<comment type="caution">
    <text evidence="2">The sequence shown here is derived from an EMBL/GenBank/DDBJ whole genome shotgun (WGS) entry which is preliminary data.</text>
</comment>
<evidence type="ECO:0000313" key="3">
    <source>
        <dbReference type="Proteomes" id="UP000275137"/>
    </source>
</evidence>
<sequence>MKWMPVAVLMSLLSAAYATPAWAEQKAGVDIEAVTAQGDKVILQPNGRWKFVDTGKAAEADQVAKQYVENQGCPNGTQGGFLGFGRCIAPGDKDFNRGSMGGKGR</sequence>
<evidence type="ECO:0000313" key="2">
    <source>
        <dbReference type="EMBL" id="ROH87336.1"/>
    </source>
</evidence>
<keyword evidence="1" id="KW-0732">Signal</keyword>
<proteinExistence type="predicted"/>
<keyword evidence="3" id="KW-1185">Reference proteome</keyword>
<dbReference type="Proteomes" id="UP000275137">
    <property type="component" value="Unassembled WGS sequence"/>
</dbReference>
<gene>
    <name evidence="2" type="ORF">ED236_05705</name>
</gene>
<name>A0A3N0V3F6_9PROT</name>
<dbReference type="EMBL" id="RJVP01000002">
    <property type="protein sequence ID" value="ROH87336.1"/>
    <property type="molecule type" value="Genomic_DNA"/>
</dbReference>
<evidence type="ECO:0000256" key="1">
    <source>
        <dbReference type="SAM" id="SignalP"/>
    </source>
</evidence>
<protein>
    <submittedName>
        <fullName evidence="2">Uncharacterized protein</fullName>
    </submittedName>
</protein>
<dbReference type="AlphaFoldDB" id="A0A3N0V3F6"/>
<reference evidence="2 3" key="1">
    <citation type="submission" date="2018-10" db="EMBL/GenBank/DDBJ databases">
        <authorList>
            <person name="Chen W.-M."/>
        </authorList>
    </citation>
    <scope>NUCLEOTIDE SEQUENCE [LARGE SCALE GENOMIC DNA]</scope>
    <source>
        <strain evidence="2 3">H-5</strain>
    </source>
</reference>
<organism evidence="2 3">
    <name type="scientific">Pseudomethylobacillus aquaticus</name>
    <dbReference type="NCBI Taxonomy" id="2676064"/>
    <lineage>
        <taxon>Bacteria</taxon>
        <taxon>Pseudomonadati</taxon>
        <taxon>Pseudomonadota</taxon>
        <taxon>Betaproteobacteria</taxon>
        <taxon>Nitrosomonadales</taxon>
        <taxon>Methylophilaceae</taxon>
        <taxon>Pseudomethylobacillus</taxon>
    </lineage>
</organism>
<feature type="chain" id="PRO_5018190488" evidence="1">
    <location>
        <begin position="24"/>
        <end position="105"/>
    </location>
</feature>